<name>A0A7X5F4K2_9HYPH</name>
<dbReference type="EMBL" id="JAABLQ010000002">
    <property type="protein sequence ID" value="NBN79646.1"/>
    <property type="molecule type" value="Genomic_DNA"/>
</dbReference>
<keyword evidence="2" id="KW-1185">Reference proteome</keyword>
<accession>A0A7X5F4K2</accession>
<gene>
    <name evidence="1" type="ORF">GWI72_15320</name>
</gene>
<dbReference type="Pfam" id="PF08291">
    <property type="entry name" value="Peptidase_M15_3"/>
    <property type="match status" value="1"/>
</dbReference>
<comment type="caution">
    <text evidence="1">The sequence shown here is derived from an EMBL/GenBank/DDBJ whole genome shotgun (WGS) entry which is preliminary data.</text>
</comment>
<dbReference type="SUPFAM" id="SSF55166">
    <property type="entry name" value="Hedgehog/DD-peptidase"/>
    <property type="match status" value="1"/>
</dbReference>
<evidence type="ECO:0000313" key="1">
    <source>
        <dbReference type="EMBL" id="NBN79646.1"/>
    </source>
</evidence>
<dbReference type="Proteomes" id="UP000586722">
    <property type="component" value="Unassembled WGS sequence"/>
</dbReference>
<sequence>MRIRPVATRALLVSVLLLTSGCGTVSGITGLGWMTSSSDLVAYNDTEWCVPRSLKKVLNRVADRFGRVTVHSTKRWWLENWWKGGASNSYHLECKAVDFTVRGDPAAVVAFLKAQPEVGGYKRYAYGHYHIDTGPRRTW</sequence>
<dbReference type="PROSITE" id="PS51257">
    <property type="entry name" value="PROKAR_LIPOPROTEIN"/>
    <property type="match status" value="1"/>
</dbReference>
<organism evidence="1 2">
    <name type="scientific">Pannonibacter tanglangensis</name>
    <dbReference type="NCBI Taxonomy" id="2750084"/>
    <lineage>
        <taxon>Bacteria</taxon>
        <taxon>Pseudomonadati</taxon>
        <taxon>Pseudomonadota</taxon>
        <taxon>Alphaproteobacteria</taxon>
        <taxon>Hyphomicrobiales</taxon>
        <taxon>Stappiaceae</taxon>
        <taxon>Pannonibacter</taxon>
    </lineage>
</organism>
<dbReference type="Gene3D" id="3.30.1380.10">
    <property type="match status" value="1"/>
</dbReference>
<dbReference type="AlphaFoldDB" id="A0A7X5F4K2"/>
<dbReference type="RefSeq" id="WP_161677358.1">
    <property type="nucleotide sequence ID" value="NZ_JAABLP010000004.1"/>
</dbReference>
<dbReference type="InterPro" id="IPR013230">
    <property type="entry name" value="Peptidase_M15A_C"/>
</dbReference>
<dbReference type="InterPro" id="IPR009045">
    <property type="entry name" value="Zn_M74/Hedgehog-like"/>
</dbReference>
<proteinExistence type="predicted"/>
<evidence type="ECO:0000313" key="2">
    <source>
        <dbReference type="Proteomes" id="UP000586722"/>
    </source>
</evidence>
<reference evidence="1 2" key="1">
    <citation type="submission" date="2020-01" db="EMBL/GenBank/DDBJ databases">
        <authorList>
            <person name="Peng S.Y."/>
            <person name="Li J."/>
            <person name="Wang M."/>
            <person name="Wang L."/>
            <person name="Wang C.Q."/>
            <person name="Wang J.R."/>
        </authorList>
    </citation>
    <scope>NUCLEOTIDE SEQUENCE [LARGE SCALE GENOMIC DNA]</scope>
    <source>
        <strain evidence="1 2">XCT-53</strain>
    </source>
</reference>
<protein>
    <submittedName>
        <fullName evidence="1">DUF882 domain-containing protein</fullName>
    </submittedName>
</protein>